<reference evidence="1" key="1">
    <citation type="submission" date="2021-01" db="UniProtKB">
        <authorList>
            <consortium name="EnsemblMetazoa"/>
        </authorList>
    </citation>
    <scope>IDENTIFICATION</scope>
</reference>
<evidence type="ECO:0000313" key="2">
    <source>
        <dbReference type="Proteomes" id="UP000594262"/>
    </source>
</evidence>
<accession>A0A7M5WQQ2</accession>
<organism evidence="1 2">
    <name type="scientific">Clytia hemisphaerica</name>
    <dbReference type="NCBI Taxonomy" id="252671"/>
    <lineage>
        <taxon>Eukaryota</taxon>
        <taxon>Metazoa</taxon>
        <taxon>Cnidaria</taxon>
        <taxon>Hydrozoa</taxon>
        <taxon>Hydroidolina</taxon>
        <taxon>Leptothecata</taxon>
        <taxon>Obeliida</taxon>
        <taxon>Clytiidae</taxon>
        <taxon>Clytia</taxon>
    </lineage>
</organism>
<sequence length="124" mass="14197">MHPLFSIFVQVCQIMTQYKYFHCPPQFTASSFTFVMDCKPSPTFQLAHQFDINSHIFAVFQILPAFIKDALLQFFSFSIQPKQAASSSYVYGKRPSSQILPQTARNVNGTRSHPMIVRDPVFVL</sequence>
<name>A0A7M5WQQ2_9CNID</name>
<protein>
    <submittedName>
        <fullName evidence="1">Uncharacterized protein</fullName>
    </submittedName>
</protein>
<dbReference type="Proteomes" id="UP000594262">
    <property type="component" value="Unplaced"/>
</dbReference>
<keyword evidence="2" id="KW-1185">Reference proteome</keyword>
<dbReference type="OrthoDB" id="10260889at2759"/>
<evidence type="ECO:0000313" key="1">
    <source>
        <dbReference type="EnsemblMetazoa" id="CLYHEMP002821.1"/>
    </source>
</evidence>
<proteinExistence type="predicted"/>
<dbReference type="AlphaFoldDB" id="A0A7M5WQQ2"/>
<dbReference type="EnsemblMetazoa" id="CLYHEMT002821.1">
    <property type="protein sequence ID" value="CLYHEMP002821.1"/>
    <property type="gene ID" value="CLYHEMG002821"/>
</dbReference>